<gene>
    <name evidence="1" type="primary">Acey_s0006.g2985</name>
    <name evidence="1" type="ORF">Y032_0006g2985</name>
</gene>
<evidence type="ECO:0008006" key="3">
    <source>
        <dbReference type="Google" id="ProtNLM"/>
    </source>
</evidence>
<keyword evidence="2" id="KW-1185">Reference proteome</keyword>
<dbReference type="EMBL" id="JARK01001342">
    <property type="protein sequence ID" value="EYC29460.1"/>
    <property type="molecule type" value="Genomic_DNA"/>
</dbReference>
<dbReference type="Proteomes" id="UP000024635">
    <property type="component" value="Unassembled WGS sequence"/>
</dbReference>
<reference evidence="2" key="1">
    <citation type="journal article" date="2015" name="Nat. Genet.">
        <title>The genome and transcriptome of the zoonotic hookworm Ancylostoma ceylanicum identify infection-specific gene families.</title>
        <authorList>
            <person name="Schwarz E.M."/>
            <person name="Hu Y."/>
            <person name="Antoshechkin I."/>
            <person name="Miller M.M."/>
            <person name="Sternberg P.W."/>
            <person name="Aroian R.V."/>
        </authorList>
    </citation>
    <scope>NUCLEOTIDE SEQUENCE</scope>
    <source>
        <strain evidence="2">HY135</strain>
    </source>
</reference>
<organism evidence="1 2">
    <name type="scientific">Ancylostoma ceylanicum</name>
    <dbReference type="NCBI Taxonomy" id="53326"/>
    <lineage>
        <taxon>Eukaryota</taxon>
        <taxon>Metazoa</taxon>
        <taxon>Ecdysozoa</taxon>
        <taxon>Nematoda</taxon>
        <taxon>Chromadorea</taxon>
        <taxon>Rhabditida</taxon>
        <taxon>Rhabditina</taxon>
        <taxon>Rhabditomorpha</taxon>
        <taxon>Strongyloidea</taxon>
        <taxon>Ancylostomatidae</taxon>
        <taxon>Ancylostomatinae</taxon>
        <taxon>Ancylostoma</taxon>
    </lineage>
</organism>
<comment type="caution">
    <text evidence="1">The sequence shown here is derived from an EMBL/GenBank/DDBJ whole genome shotgun (WGS) entry which is preliminary data.</text>
</comment>
<sequence>MIQSLNDWTSLVDEKKDVDVIYFDFAKAFDRVSHSKYHTHFADDLKIYHSIGSFGDVVHLQGAVDFVSQ</sequence>
<dbReference type="OrthoDB" id="5871498at2759"/>
<proteinExistence type="predicted"/>
<dbReference type="AlphaFoldDB" id="A0A016VPW9"/>
<protein>
    <recommendedName>
        <fullName evidence="3">Reverse transcriptase domain-containing protein</fullName>
    </recommendedName>
</protein>
<evidence type="ECO:0000313" key="1">
    <source>
        <dbReference type="EMBL" id="EYC29460.1"/>
    </source>
</evidence>
<accession>A0A016VPW9</accession>
<name>A0A016VPW9_9BILA</name>
<evidence type="ECO:0000313" key="2">
    <source>
        <dbReference type="Proteomes" id="UP000024635"/>
    </source>
</evidence>